<reference evidence="2 3" key="1">
    <citation type="journal article" date="2022" name="Nat. Plants">
        <title>Genomes of leafy and leafless Platanthera orchids illuminate the evolution of mycoheterotrophy.</title>
        <authorList>
            <person name="Li M.H."/>
            <person name="Liu K.W."/>
            <person name="Li Z."/>
            <person name="Lu H.C."/>
            <person name="Ye Q.L."/>
            <person name="Zhang D."/>
            <person name="Wang J.Y."/>
            <person name="Li Y.F."/>
            <person name="Zhong Z.M."/>
            <person name="Liu X."/>
            <person name="Yu X."/>
            <person name="Liu D.K."/>
            <person name="Tu X.D."/>
            <person name="Liu B."/>
            <person name="Hao Y."/>
            <person name="Liao X.Y."/>
            <person name="Jiang Y.T."/>
            <person name="Sun W.H."/>
            <person name="Chen J."/>
            <person name="Chen Y.Q."/>
            <person name="Ai Y."/>
            <person name="Zhai J.W."/>
            <person name="Wu S.S."/>
            <person name="Zhou Z."/>
            <person name="Hsiao Y.Y."/>
            <person name="Wu W.L."/>
            <person name="Chen Y.Y."/>
            <person name="Lin Y.F."/>
            <person name="Hsu J.L."/>
            <person name="Li C.Y."/>
            <person name="Wang Z.W."/>
            <person name="Zhao X."/>
            <person name="Zhong W.Y."/>
            <person name="Ma X.K."/>
            <person name="Ma L."/>
            <person name="Huang J."/>
            <person name="Chen G.Z."/>
            <person name="Huang M.Z."/>
            <person name="Huang L."/>
            <person name="Peng D.H."/>
            <person name="Luo Y.B."/>
            <person name="Zou S.Q."/>
            <person name="Chen S.P."/>
            <person name="Lan S."/>
            <person name="Tsai W.C."/>
            <person name="Van de Peer Y."/>
            <person name="Liu Z.J."/>
        </authorList>
    </citation>
    <scope>NUCLEOTIDE SEQUENCE [LARGE SCALE GENOMIC DNA]</scope>
    <source>
        <strain evidence="2">Lor287</strain>
    </source>
</reference>
<name>A0AAP0BY60_9ASPA</name>
<accession>A0AAP0BY60</accession>
<comment type="caution">
    <text evidence="2">The sequence shown here is derived from an EMBL/GenBank/DDBJ whole genome shotgun (WGS) entry which is preliminary data.</text>
</comment>
<keyword evidence="3" id="KW-1185">Reference proteome</keyword>
<dbReference type="Pfam" id="PF04195">
    <property type="entry name" value="Transposase_28"/>
    <property type="match status" value="1"/>
</dbReference>
<evidence type="ECO:0000313" key="2">
    <source>
        <dbReference type="EMBL" id="KAK8954136.1"/>
    </source>
</evidence>
<gene>
    <name evidence="2" type="ORF">KSP39_PZI002326</name>
</gene>
<dbReference type="AlphaFoldDB" id="A0AAP0BY60"/>
<dbReference type="Proteomes" id="UP001418222">
    <property type="component" value="Unassembled WGS sequence"/>
</dbReference>
<sequence length="269" mass="30656">MLTFTNTIPILLQDTYVSPRLQNVPLPLSWKLKASMPGESEGRSKCAQTFLNHNSPLPCRLTQAEFLTITKNFISSGFVARNPRNDDRVNLTPEGELEIPFEHFEVGFCLPLWPEVRQTLRYYGLVPAQLNPNSITLLVAFTCNMRAERIEFSLPIFWKLFNFQAKGGSVFLSGQSVKTAGLANKHHHWAERIFFVLGPFGNIPLAPILYDETTYKPPALGEREGALVELFGSKVFDVPFLRRDQIPSYRYLPTKVLFRSNLATFRFKV</sequence>
<dbReference type="InterPro" id="IPR007321">
    <property type="entry name" value="Transposase_28"/>
</dbReference>
<evidence type="ECO:0000313" key="3">
    <source>
        <dbReference type="Proteomes" id="UP001418222"/>
    </source>
</evidence>
<organism evidence="2 3">
    <name type="scientific">Platanthera zijinensis</name>
    <dbReference type="NCBI Taxonomy" id="2320716"/>
    <lineage>
        <taxon>Eukaryota</taxon>
        <taxon>Viridiplantae</taxon>
        <taxon>Streptophyta</taxon>
        <taxon>Embryophyta</taxon>
        <taxon>Tracheophyta</taxon>
        <taxon>Spermatophyta</taxon>
        <taxon>Magnoliopsida</taxon>
        <taxon>Liliopsida</taxon>
        <taxon>Asparagales</taxon>
        <taxon>Orchidaceae</taxon>
        <taxon>Orchidoideae</taxon>
        <taxon>Orchideae</taxon>
        <taxon>Orchidinae</taxon>
        <taxon>Platanthera</taxon>
    </lineage>
</organism>
<proteinExistence type="predicted"/>
<evidence type="ECO:0000259" key="1">
    <source>
        <dbReference type="Pfam" id="PF04195"/>
    </source>
</evidence>
<dbReference type="EMBL" id="JBBWWQ010000002">
    <property type="protein sequence ID" value="KAK8954136.1"/>
    <property type="molecule type" value="Genomic_DNA"/>
</dbReference>
<feature type="domain" description="Transposase (putative) gypsy type" evidence="1">
    <location>
        <begin position="102"/>
        <end position="162"/>
    </location>
</feature>
<protein>
    <recommendedName>
        <fullName evidence="1">Transposase (putative) gypsy type domain-containing protein</fullName>
    </recommendedName>
</protein>